<dbReference type="SUPFAM" id="SSF49584">
    <property type="entry name" value="Periplasmic chaperone C-domain"/>
    <property type="match status" value="1"/>
</dbReference>
<dbReference type="AlphaFoldDB" id="A0A5C7BM49"/>
<evidence type="ECO:0000259" key="8">
    <source>
        <dbReference type="Pfam" id="PF02753"/>
    </source>
</evidence>
<dbReference type="GO" id="GO:0030288">
    <property type="term" value="C:outer membrane-bounded periplasmic space"/>
    <property type="evidence" value="ECO:0007669"/>
    <property type="project" value="InterPro"/>
</dbReference>
<comment type="caution">
    <text evidence="9">The sequence shown here is derived from an EMBL/GenBank/DDBJ whole genome shotgun (WGS) entry which is preliminary data.</text>
</comment>
<evidence type="ECO:0000256" key="1">
    <source>
        <dbReference type="ARBA" id="ARBA00004418"/>
    </source>
</evidence>
<keyword evidence="4" id="KW-0574">Periplasm</keyword>
<dbReference type="InterPro" id="IPR016148">
    <property type="entry name" value="Pili_assmbl_chaperone_C"/>
</dbReference>
<dbReference type="Gene3D" id="2.60.40.10">
    <property type="entry name" value="Immunoglobulins"/>
    <property type="match status" value="2"/>
</dbReference>
<dbReference type="PRINTS" id="PR00969">
    <property type="entry name" value="CHAPERONPILI"/>
</dbReference>
<organism evidence="9 10">
    <name type="scientific">Serratia marcescens</name>
    <dbReference type="NCBI Taxonomy" id="615"/>
    <lineage>
        <taxon>Bacteria</taxon>
        <taxon>Pseudomonadati</taxon>
        <taxon>Pseudomonadota</taxon>
        <taxon>Gammaproteobacteria</taxon>
        <taxon>Enterobacterales</taxon>
        <taxon>Yersiniaceae</taxon>
        <taxon>Serratia</taxon>
    </lineage>
</organism>
<name>A0A5C7BM49_SERMA</name>
<evidence type="ECO:0000256" key="5">
    <source>
        <dbReference type="ARBA" id="ARBA00023186"/>
    </source>
</evidence>
<comment type="subcellular location">
    <subcellularLocation>
        <location evidence="1">Periplasm</location>
    </subcellularLocation>
</comment>
<dbReference type="Pfam" id="PF02753">
    <property type="entry name" value="PapD_C"/>
    <property type="match status" value="1"/>
</dbReference>
<dbReference type="InterPro" id="IPR001829">
    <property type="entry name" value="Pili_assmbl_chaperone_bac"/>
</dbReference>
<evidence type="ECO:0000256" key="6">
    <source>
        <dbReference type="ARBA" id="ARBA00023319"/>
    </source>
</evidence>
<keyword evidence="5" id="KW-0143">Chaperone</keyword>
<dbReference type="InterPro" id="IPR036316">
    <property type="entry name" value="Pili_assmbl_chap_C_dom_sf"/>
</dbReference>
<comment type="similarity">
    <text evidence="2">Belongs to the periplasmic pilus chaperone family.</text>
</comment>
<dbReference type="Proteomes" id="UP000321126">
    <property type="component" value="Unassembled WGS sequence"/>
</dbReference>
<evidence type="ECO:0000313" key="9">
    <source>
        <dbReference type="EMBL" id="TXE24304.1"/>
    </source>
</evidence>
<accession>A0A5C7BM49</accession>
<dbReference type="PANTHER" id="PTHR30251:SF9">
    <property type="entry name" value="CHAPERONE PROTEIN CAF1M"/>
    <property type="match status" value="1"/>
</dbReference>
<keyword evidence="6" id="KW-0393">Immunoglobulin domain</keyword>
<evidence type="ECO:0000256" key="3">
    <source>
        <dbReference type="ARBA" id="ARBA00022729"/>
    </source>
</evidence>
<dbReference type="GO" id="GO:0071555">
    <property type="term" value="P:cell wall organization"/>
    <property type="evidence" value="ECO:0007669"/>
    <property type="project" value="InterPro"/>
</dbReference>
<reference evidence="9 10" key="1">
    <citation type="submission" date="2019-07" db="EMBL/GenBank/DDBJ databases">
        <title>Serratia strains were isolated from fresh produce.</title>
        <authorList>
            <person name="Cho G.-S."/>
            <person name="Stein M."/>
            <person name="Lee W."/>
            <person name="Suh S.H."/>
            <person name="Franz C.M.A.P."/>
        </authorList>
    </citation>
    <scope>NUCLEOTIDE SEQUENCE [LARGE SCALE GENOMIC DNA]</scope>
    <source>
        <strain evidence="9 10">S16</strain>
    </source>
</reference>
<dbReference type="EMBL" id="VOUQ01000034">
    <property type="protein sequence ID" value="TXE24304.1"/>
    <property type="molecule type" value="Genomic_DNA"/>
</dbReference>
<protein>
    <submittedName>
        <fullName evidence="9">Fimbria/pilus periplasmic chaperone</fullName>
    </submittedName>
</protein>
<evidence type="ECO:0000313" key="10">
    <source>
        <dbReference type="Proteomes" id="UP000321126"/>
    </source>
</evidence>
<evidence type="ECO:0000256" key="4">
    <source>
        <dbReference type="ARBA" id="ARBA00022764"/>
    </source>
</evidence>
<dbReference type="InterPro" id="IPR013783">
    <property type="entry name" value="Ig-like_fold"/>
</dbReference>
<gene>
    <name evidence="9" type="ORF">FOT62_24845</name>
</gene>
<dbReference type="SUPFAM" id="SSF49354">
    <property type="entry name" value="PapD-like"/>
    <property type="match status" value="1"/>
</dbReference>
<dbReference type="InterPro" id="IPR008962">
    <property type="entry name" value="PapD-like_sf"/>
</dbReference>
<proteinExistence type="inferred from homology"/>
<dbReference type="PANTHER" id="PTHR30251">
    <property type="entry name" value="PILUS ASSEMBLY CHAPERONE"/>
    <property type="match status" value="1"/>
</dbReference>
<evidence type="ECO:0000256" key="2">
    <source>
        <dbReference type="ARBA" id="ARBA00007399"/>
    </source>
</evidence>
<feature type="domain" description="Pili assembly chaperone N-terminal" evidence="7">
    <location>
        <begin position="52"/>
        <end position="178"/>
    </location>
</feature>
<dbReference type="Pfam" id="PF00345">
    <property type="entry name" value="PapD_N"/>
    <property type="match status" value="1"/>
</dbReference>
<keyword evidence="3" id="KW-0732">Signal</keyword>
<sequence>MTGHKQSIKKEQAVRNGFTELTAMALIIGAFSGPAAAENATKMEQRITSYSVGLGETRLVYDPSGSGSTLSIDNPNDYPMLVLSKVFTEDKKATTSFVVTPPLFRLEGKQQSRIRVISAGGSVTPDRETLNWLCVTGIPPEDGDAWAKGEAPKPKVATLDVKVKMSRCIKLLTRPTAVKGSPDDVAASLTWQHERGQLKVINPTPFYMNMDSLSVGGRELPLPGYIPPFGTRSYTLPPGASGQVQWRIVTDQGGQSRLYEAALK</sequence>
<evidence type="ECO:0000259" key="7">
    <source>
        <dbReference type="Pfam" id="PF00345"/>
    </source>
</evidence>
<dbReference type="InterPro" id="IPR050643">
    <property type="entry name" value="Periplasmic_pilus_chap"/>
</dbReference>
<feature type="domain" description="Pili assembly chaperone C-terminal" evidence="8">
    <location>
        <begin position="201"/>
        <end position="256"/>
    </location>
</feature>
<dbReference type="InterPro" id="IPR016147">
    <property type="entry name" value="Pili_assmbl_chaperone_N"/>
</dbReference>